<dbReference type="OMA" id="YLIEPAD"/>
<evidence type="ECO:0000256" key="1">
    <source>
        <dbReference type="SAM" id="MobiDB-lite"/>
    </source>
</evidence>
<evidence type="ECO:0000313" key="4">
    <source>
        <dbReference type="Proteomes" id="UP000008783"/>
    </source>
</evidence>
<keyword evidence="4" id="KW-1185">Reference proteome</keyword>
<sequence>MGAAYERRYWSTTKGIPSTFQLIKAIRDTVQETDEGRSTWNNFILNEASIIVQTETPPSGLYPKGSFYSSKKIKADFFDSDAKDQRDKKLVEEYMPFLFKLVTNKMRIDLTPTSNSEDCDDEDEPLEESENEECAPDLYGDGPDARKDHQQRVITTIIKQTGKTICAMVAFLANRRHNALQLSNSLTFLPCGVSERVNKYLQQIGLTSSRKTALSALKTLGKAALSNISQKLANRSNDPITPFLCIDNLDFEQRVHTKSQGHDTKMFHGTWGYIHQLNPAITASLSADSLSLQAFKDAMSNAASVEIHPKQLYGGIAEHLHWKEVLKSQIATVLLKYLVKPTDTQIAVQTTPPTVDQISHTRPNITMLKLMVALDESSQGVSDVFDGILQQSSISEDNFYDRLQVIDADLATCKNVQSLRILRIPTHRNEENLTSLLTVLGAAHTLWNIAGAIFALHLGNVADSRDSGAWRFLDALGIPSDKPINKKDYTLMIQNMEKIHEATICHFLM</sequence>
<dbReference type="Proteomes" id="UP000008783">
    <property type="component" value="Unassembled WGS sequence"/>
</dbReference>
<feature type="compositionally biased region" description="Acidic residues" evidence="1">
    <location>
        <begin position="117"/>
        <end position="135"/>
    </location>
</feature>
<evidence type="ECO:0000259" key="2">
    <source>
        <dbReference type="Pfam" id="PF20231"/>
    </source>
</evidence>
<proteinExistence type="predicted"/>
<dbReference type="eggNOG" id="ENOG502SCRC">
    <property type="taxonomic scope" value="Eukaryota"/>
</dbReference>
<feature type="region of interest" description="Disordered" evidence="1">
    <location>
        <begin position="111"/>
        <end position="146"/>
    </location>
</feature>
<dbReference type="AlphaFoldDB" id="E3KTJ5"/>
<protein>
    <recommendedName>
        <fullName evidence="2">DUF6589 domain-containing protein</fullName>
    </recommendedName>
</protein>
<organism evidence="3 4">
    <name type="scientific">Puccinia graminis f. sp. tritici (strain CRL 75-36-700-3 / race SCCL)</name>
    <name type="common">Black stem rust fungus</name>
    <dbReference type="NCBI Taxonomy" id="418459"/>
    <lineage>
        <taxon>Eukaryota</taxon>
        <taxon>Fungi</taxon>
        <taxon>Dikarya</taxon>
        <taxon>Basidiomycota</taxon>
        <taxon>Pucciniomycotina</taxon>
        <taxon>Pucciniomycetes</taxon>
        <taxon>Pucciniales</taxon>
        <taxon>Pucciniaceae</taxon>
        <taxon>Puccinia</taxon>
    </lineage>
</organism>
<dbReference type="HOGENOM" id="CLU_009176_0_1_1"/>
<gene>
    <name evidence="3" type="ORF">PGTG_13991</name>
</gene>
<name>E3KTJ5_PUCGT</name>
<dbReference type="KEGG" id="pgr:PGTG_13991"/>
<reference evidence="4" key="2">
    <citation type="journal article" date="2011" name="Proc. Natl. Acad. Sci. U.S.A.">
        <title>Obligate biotrophy features unraveled by the genomic analysis of rust fungi.</title>
        <authorList>
            <person name="Duplessis S."/>
            <person name="Cuomo C.A."/>
            <person name="Lin Y.-C."/>
            <person name="Aerts A."/>
            <person name="Tisserant E."/>
            <person name="Veneault-Fourrey C."/>
            <person name="Joly D.L."/>
            <person name="Hacquard S."/>
            <person name="Amselem J."/>
            <person name="Cantarel B.L."/>
            <person name="Chiu R."/>
            <person name="Coutinho P.M."/>
            <person name="Feau N."/>
            <person name="Field M."/>
            <person name="Frey P."/>
            <person name="Gelhaye E."/>
            <person name="Goldberg J."/>
            <person name="Grabherr M.G."/>
            <person name="Kodira C.D."/>
            <person name="Kohler A."/>
            <person name="Kuees U."/>
            <person name="Lindquist E.A."/>
            <person name="Lucas S.M."/>
            <person name="Mago R."/>
            <person name="Mauceli E."/>
            <person name="Morin E."/>
            <person name="Murat C."/>
            <person name="Pangilinan J.L."/>
            <person name="Park R."/>
            <person name="Pearson M."/>
            <person name="Quesneville H."/>
            <person name="Rouhier N."/>
            <person name="Sakthikumar S."/>
            <person name="Salamov A.A."/>
            <person name="Schmutz J."/>
            <person name="Selles B."/>
            <person name="Shapiro H."/>
            <person name="Tanguay P."/>
            <person name="Tuskan G.A."/>
            <person name="Henrissat B."/>
            <person name="Van de Peer Y."/>
            <person name="Rouze P."/>
            <person name="Ellis J.G."/>
            <person name="Dodds P.N."/>
            <person name="Schein J.E."/>
            <person name="Zhong S."/>
            <person name="Hamelin R.C."/>
            <person name="Grigoriev I.V."/>
            <person name="Szabo L.J."/>
            <person name="Martin F."/>
        </authorList>
    </citation>
    <scope>NUCLEOTIDE SEQUENCE [LARGE SCALE GENOMIC DNA]</scope>
    <source>
        <strain evidence="4">CRL 75-36-700-3 / race SCCL</strain>
    </source>
</reference>
<dbReference type="VEuPathDB" id="FungiDB:PGTG_13991"/>
<feature type="domain" description="DUF6589" evidence="2">
    <location>
        <begin position="317"/>
        <end position="508"/>
    </location>
</feature>
<dbReference type="Pfam" id="PF20231">
    <property type="entry name" value="DUF6589"/>
    <property type="match status" value="1"/>
</dbReference>
<dbReference type="EMBL" id="DS178307">
    <property type="protein sequence ID" value="EFP87620.1"/>
    <property type="molecule type" value="Genomic_DNA"/>
</dbReference>
<evidence type="ECO:0000313" key="3">
    <source>
        <dbReference type="EMBL" id="EFP87620.1"/>
    </source>
</evidence>
<dbReference type="GeneID" id="10538681"/>
<accession>E3KTJ5</accession>
<dbReference type="OrthoDB" id="2500735at2759"/>
<dbReference type="RefSeq" id="XP_003332039.1">
    <property type="nucleotide sequence ID" value="XM_003331991.1"/>
</dbReference>
<reference key="1">
    <citation type="submission" date="2007-01" db="EMBL/GenBank/DDBJ databases">
        <title>The Genome Sequence of Puccinia graminis f. sp. tritici Strain CRL 75-36-700-3.</title>
        <authorList>
            <consortium name="The Broad Institute Genome Sequencing Platform"/>
            <person name="Birren B."/>
            <person name="Lander E."/>
            <person name="Galagan J."/>
            <person name="Nusbaum C."/>
            <person name="Devon K."/>
            <person name="Cuomo C."/>
            <person name="Jaffe D."/>
            <person name="Butler J."/>
            <person name="Alvarez P."/>
            <person name="Gnerre S."/>
            <person name="Grabherr M."/>
            <person name="Mauceli E."/>
            <person name="Brockman W."/>
            <person name="Young S."/>
            <person name="LaButti K."/>
            <person name="Sykes S."/>
            <person name="DeCaprio D."/>
            <person name="Crawford M."/>
            <person name="Koehrsen M."/>
            <person name="Engels R."/>
            <person name="Montgomery P."/>
            <person name="Pearson M."/>
            <person name="Howarth C."/>
            <person name="Larson L."/>
            <person name="White J."/>
            <person name="Zeng Q."/>
            <person name="Kodira C."/>
            <person name="Yandava C."/>
            <person name="Alvarado L."/>
            <person name="O'Leary S."/>
            <person name="Szabo L."/>
            <person name="Dean R."/>
            <person name="Schein J."/>
        </authorList>
    </citation>
    <scope>NUCLEOTIDE SEQUENCE</scope>
    <source>
        <strain>CRL 75-36-700-3</strain>
    </source>
</reference>
<dbReference type="InterPro" id="IPR046496">
    <property type="entry name" value="DUF6589"/>
</dbReference>
<dbReference type="InParanoid" id="E3KTJ5"/>